<protein>
    <submittedName>
        <fullName evidence="3">Uncharacterized protein</fullName>
    </submittedName>
</protein>
<evidence type="ECO:0000256" key="2">
    <source>
        <dbReference type="SAM" id="SignalP"/>
    </source>
</evidence>
<evidence type="ECO:0000313" key="4">
    <source>
        <dbReference type="Proteomes" id="UP000282106"/>
    </source>
</evidence>
<evidence type="ECO:0000313" key="3">
    <source>
        <dbReference type="EMBL" id="ROH86017.1"/>
    </source>
</evidence>
<evidence type="ECO:0000256" key="1">
    <source>
        <dbReference type="SAM" id="MobiDB-lite"/>
    </source>
</evidence>
<feature type="chain" id="PRO_5018291656" evidence="2">
    <location>
        <begin position="24"/>
        <end position="353"/>
    </location>
</feature>
<name>A0A3N0UZP5_9GAMM</name>
<dbReference type="InParanoid" id="A0A3N0UZP5"/>
<keyword evidence="4" id="KW-1185">Reference proteome</keyword>
<keyword evidence="2" id="KW-0732">Signal</keyword>
<sequence>MTVAPQWLKLGTALLLVSSAALAQHYPSPPQDSNTVYLEQSTPAGAVPPPRPVKPIVSPAPAASVAAPPSQAAVVPAPAAEFDLARRDFEQAYRRAGSPRMAVYFNRELSDEVREWIPDDAVTQVSSYHETHNQSASGSGEFKLRGQGELKPTAGGKDPAQPFSLQASGQGSSRAQAQSETRAESTNTVLRQAYIGPTGGREDPREAWKWEFEDSLTNKLLSARANLVDRAMIFRLMAKNSPQSDGLSGSISTNINEISALEKYADILVEMLVTEAPGTAVGYDFRATAKEVKTGRLLGTAYVRGSESLQVPQSRIVAGANGYQRETIRQVPTVNDVSGLLATRLLRSMAGAL</sequence>
<dbReference type="EMBL" id="RJVO01000010">
    <property type="protein sequence ID" value="ROH86017.1"/>
    <property type="molecule type" value="Genomic_DNA"/>
</dbReference>
<gene>
    <name evidence="3" type="ORF">ED208_16475</name>
</gene>
<dbReference type="Proteomes" id="UP000282106">
    <property type="component" value="Unassembled WGS sequence"/>
</dbReference>
<dbReference type="RefSeq" id="WP_123213026.1">
    <property type="nucleotide sequence ID" value="NZ_RJVO01000010.1"/>
</dbReference>
<comment type="caution">
    <text evidence="3">The sequence shown here is derived from an EMBL/GenBank/DDBJ whole genome shotgun (WGS) entry which is preliminary data.</text>
</comment>
<feature type="region of interest" description="Disordered" evidence="1">
    <location>
        <begin position="127"/>
        <end position="204"/>
    </location>
</feature>
<proteinExistence type="predicted"/>
<organism evidence="3 4">
    <name type="scientific">Stagnimonas aquatica</name>
    <dbReference type="NCBI Taxonomy" id="2689987"/>
    <lineage>
        <taxon>Bacteria</taxon>
        <taxon>Pseudomonadati</taxon>
        <taxon>Pseudomonadota</taxon>
        <taxon>Gammaproteobacteria</taxon>
        <taxon>Nevskiales</taxon>
        <taxon>Nevskiaceae</taxon>
        <taxon>Stagnimonas</taxon>
    </lineage>
</organism>
<feature type="compositionally biased region" description="Polar residues" evidence="1">
    <location>
        <begin position="127"/>
        <end position="138"/>
    </location>
</feature>
<accession>A0A3N0UZP5</accession>
<reference evidence="3 4" key="1">
    <citation type="submission" date="2018-10" db="EMBL/GenBank/DDBJ databases">
        <authorList>
            <person name="Chen W.-M."/>
        </authorList>
    </citation>
    <scope>NUCLEOTIDE SEQUENCE [LARGE SCALE GENOMIC DNA]</scope>
    <source>
        <strain evidence="3 4">THS-13</strain>
    </source>
</reference>
<feature type="compositionally biased region" description="Low complexity" evidence="1">
    <location>
        <begin position="166"/>
        <end position="179"/>
    </location>
</feature>
<dbReference type="AlphaFoldDB" id="A0A3N0UZP5"/>
<feature type="signal peptide" evidence="2">
    <location>
        <begin position="1"/>
        <end position="23"/>
    </location>
</feature>